<dbReference type="EMBL" id="CP024785">
    <property type="protein sequence ID" value="AUB36175.1"/>
    <property type="molecule type" value="Genomic_DNA"/>
</dbReference>
<reference evidence="1 2" key="1">
    <citation type="submission" date="2017-11" db="EMBL/GenBank/DDBJ databases">
        <title>Complete genome of a free-living desiccation-tolerant cyanobacterium and its photosynthetic adaptation to extreme terrestrial habitat.</title>
        <authorList>
            <person name="Shang J."/>
        </authorList>
    </citation>
    <scope>NUCLEOTIDE SEQUENCE [LARGE SCALE GENOMIC DNA]</scope>
    <source>
        <strain evidence="1 2">CCNUN1</strain>
    </source>
</reference>
<dbReference type="Proteomes" id="UP000232003">
    <property type="component" value="Chromosome"/>
</dbReference>
<evidence type="ECO:0000313" key="2">
    <source>
        <dbReference type="Proteomes" id="UP000232003"/>
    </source>
</evidence>
<organism evidence="1 2">
    <name type="scientific">Nostoc flagelliforme CCNUN1</name>
    <dbReference type="NCBI Taxonomy" id="2038116"/>
    <lineage>
        <taxon>Bacteria</taxon>
        <taxon>Bacillati</taxon>
        <taxon>Cyanobacteriota</taxon>
        <taxon>Cyanophyceae</taxon>
        <taxon>Nostocales</taxon>
        <taxon>Nostocaceae</taxon>
        <taxon>Nostoc</taxon>
    </lineage>
</organism>
<gene>
    <name evidence="1" type="ORF">COO91_02076</name>
</gene>
<protein>
    <submittedName>
        <fullName evidence="1">Uncharacterized protein</fullName>
    </submittedName>
</protein>
<dbReference type="KEGG" id="nfl:COO91_02076"/>
<name>A0A2K8SMW4_9NOSO</name>
<dbReference type="AlphaFoldDB" id="A0A2K8SMW4"/>
<sequence>MPLGKGPCSEYFPVNTFVISPKQLVAPGPSPAAHAWEEEFLESHILYVGYVGKY</sequence>
<keyword evidence="2" id="KW-1185">Reference proteome</keyword>
<evidence type="ECO:0000313" key="1">
    <source>
        <dbReference type="EMBL" id="AUB36175.1"/>
    </source>
</evidence>
<accession>A0A2K8SMW4</accession>
<proteinExistence type="predicted"/>